<dbReference type="InterPro" id="IPR001431">
    <property type="entry name" value="Pept_M16_Zn_BS"/>
</dbReference>
<sequence>MNKNIKWLAAAGIVVACAVGYGFWQKDSDTPMKDSSTVIENQEISQKVVTVEGVTEYRLSNGLRVLLFPDASKPTITVNMTYLVGSRHEGYGETGMAHLLEHLMFKGSKNYPEPTKEFTRRGFKMNGSTWLDRTNYFVSFNAVDDNLDWALGWSADAMVNSFIAQKDLDTEMTVVRNEFEMGENNPVSVLLKRMQSVLFDWHNYGNSTIGARSDIEHVKIENLQAFYHKYYQPDNAVLMVSGKFDEAATLKKIETIFGSIPKPTRVLPQEWTQEPVADGPRSFEIRRAGEMTVVAVGYRIPAALHPDAQLINLGADVLGDTPRGRLHKALVETGLATQVFAWPMPAHDPGLAMFGAMLPKDGDIEKAKQVLIQTVESTFEKEPLKAEDLSLMAREEKTLYERTFADPEVFGVDISDFIALGDWRLFFIHRDSWEKMKPDEVMDAWKRYFVRDNRVVGTFIPDNNPQRAQMTPAPTLDEVISKHHFKEHGQEAEVFDSSPANLNARTERFSIGDVNVALLPKKTRGETVVVRAQFRYGNYESRGNKRAVAALMSAMLERGTKSMTREQINDAFTKLQIEGDIGQFTTTREHLPDALNLMAQLWTQSSMPQKDFDELKAEFANDVQSRMDDPRILARDAITEHFNHYDKNDPRYRLTSKELKEAIEKASLSDVRAYYDNQFGINRGEISIVGDFDAKAIRAQLETLLKEKDSKVSYERIIREHFDTPATRIIIDTPDKENATLVARFDFAQNKGEAGTDAMLLANWIFGGSTGLSNRLMLRLRQKDGLSYGAGSSVNIPAFGNAASWTMQAILAPQNLRKAEVALYEEIDRVIKEGFTQQELDEAKKGFIEYRAVNRSQDNLIAYHWVQMMNEGVDWTEAEDRDETIRNLTLDEVNAAFRKMVNREGLTVVLAGDQKKAMTQE</sequence>
<evidence type="ECO:0000259" key="9">
    <source>
        <dbReference type="Pfam" id="PF00675"/>
    </source>
</evidence>
<dbReference type="Gene3D" id="3.30.830.10">
    <property type="entry name" value="Metalloenzyme, LuxS/M16 peptidase-like"/>
    <property type="match status" value="4"/>
</dbReference>
<keyword evidence="4" id="KW-0479">Metal-binding</keyword>
<dbReference type="EMBL" id="DVMY01000084">
    <property type="protein sequence ID" value="HIU37656.1"/>
    <property type="molecule type" value="Genomic_DNA"/>
</dbReference>
<comment type="cofactor">
    <cofactor evidence="1">
        <name>Zn(2+)</name>
        <dbReference type="ChEBI" id="CHEBI:29105"/>
    </cofactor>
</comment>
<dbReference type="PROSITE" id="PS00143">
    <property type="entry name" value="INSULINASE"/>
    <property type="match status" value="1"/>
</dbReference>
<dbReference type="SUPFAM" id="SSF63411">
    <property type="entry name" value="LuxS/MPP-like metallohydrolase"/>
    <property type="match status" value="4"/>
</dbReference>
<comment type="similarity">
    <text evidence="2 8">Belongs to the peptidase M16 family.</text>
</comment>
<dbReference type="InterPro" id="IPR011765">
    <property type="entry name" value="Pept_M16_N"/>
</dbReference>
<feature type="domain" description="Peptidase M16 N-terminal" evidence="9">
    <location>
        <begin position="65"/>
        <end position="211"/>
    </location>
</feature>
<evidence type="ECO:0000256" key="8">
    <source>
        <dbReference type="RuleBase" id="RU004447"/>
    </source>
</evidence>
<evidence type="ECO:0000256" key="6">
    <source>
        <dbReference type="ARBA" id="ARBA00022833"/>
    </source>
</evidence>
<evidence type="ECO:0000256" key="1">
    <source>
        <dbReference type="ARBA" id="ARBA00001947"/>
    </source>
</evidence>
<reference evidence="11" key="1">
    <citation type="submission" date="2020-10" db="EMBL/GenBank/DDBJ databases">
        <authorList>
            <person name="Gilroy R."/>
        </authorList>
    </citation>
    <scope>NUCLEOTIDE SEQUENCE</scope>
    <source>
        <strain evidence="11">7463</strain>
    </source>
</reference>
<dbReference type="Proteomes" id="UP000824083">
    <property type="component" value="Unassembled WGS sequence"/>
</dbReference>
<evidence type="ECO:0000256" key="5">
    <source>
        <dbReference type="ARBA" id="ARBA00022801"/>
    </source>
</evidence>
<dbReference type="PANTHER" id="PTHR43690:SF17">
    <property type="entry name" value="PROTEIN YHJJ"/>
    <property type="match status" value="1"/>
</dbReference>
<dbReference type="GO" id="GO:0006508">
    <property type="term" value="P:proteolysis"/>
    <property type="evidence" value="ECO:0007669"/>
    <property type="project" value="UniProtKB-KW"/>
</dbReference>
<keyword evidence="3" id="KW-0645">Protease</keyword>
<dbReference type="PANTHER" id="PTHR43690">
    <property type="entry name" value="NARDILYSIN"/>
    <property type="match status" value="1"/>
</dbReference>
<name>A0A9D1IJ76_9BURK</name>
<keyword evidence="7" id="KW-0482">Metalloprotease</keyword>
<dbReference type="InterPro" id="IPR007863">
    <property type="entry name" value="Peptidase_M16_C"/>
</dbReference>
<keyword evidence="5" id="KW-0378">Hydrolase</keyword>
<evidence type="ECO:0000259" key="10">
    <source>
        <dbReference type="Pfam" id="PF05193"/>
    </source>
</evidence>
<protein>
    <submittedName>
        <fullName evidence="11">Insulinase family protein</fullName>
    </submittedName>
</protein>
<dbReference type="Pfam" id="PF05193">
    <property type="entry name" value="Peptidase_M16_C"/>
    <property type="match status" value="2"/>
</dbReference>
<dbReference type="AlphaFoldDB" id="A0A9D1IJ76"/>
<evidence type="ECO:0000256" key="3">
    <source>
        <dbReference type="ARBA" id="ARBA00022670"/>
    </source>
</evidence>
<reference evidence="11" key="2">
    <citation type="journal article" date="2021" name="PeerJ">
        <title>Extensive microbial diversity within the chicken gut microbiome revealed by metagenomics and culture.</title>
        <authorList>
            <person name="Gilroy R."/>
            <person name="Ravi A."/>
            <person name="Getino M."/>
            <person name="Pursley I."/>
            <person name="Horton D.L."/>
            <person name="Alikhan N.F."/>
            <person name="Baker D."/>
            <person name="Gharbi K."/>
            <person name="Hall N."/>
            <person name="Watson M."/>
            <person name="Adriaenssens E.M."/>
            <person name="Foster-Nyarko E."/>
            <person name="Jarju S."/>
            <person name="Secka A."/>
            <person name="Antonio M."/>
            <person name="Oren A."/>
            <person name="Chaudhuri R.R."/>
            <person name="La Ragione R."/>
            <person name="Hildebrand F."/>
            <person name="Pallen M.J."/>
        </authorList>
    </citation>
    <scope>NUCLEOTIDE SEQUENCE</scope>
    <source>
        <strain evidence="11">7463</strain>
    </source>
</reference>
<evidence type="ECO:0000256" key="7">
    <source>
        <dbReference type="ARBA" id="ARBA00023049"/>
    </source>
</evidence>
<dbReference type="PROSITE" id="PS51257">
    <property type="entry name" value="PROKAR_LIPOPROTEIN"/>
    <property type="match status" value="1"/>
</dbReference>
<dbReference type="Pfam" id="PF00675">
    <property type="entry name" value="Peptidase_M16"/>
    <property type="match status" value="1"/>
</dbReference>
<evidence type="ECO:0000256" key="4">
    <source>
        <dbReference type="ARBA" id="ARBA00022723"/>
    </source>
</evidence>
<feature type="domain" description="Peptidase M16 C-terminal" evidence="10">
    <location>
        <begin position="667"/>
        <end position="846"/>
    </location>
</feature>
<keyword evidence="6" id="KW-0862">Zinc</keyword>
<organism evidence="11 12">
    <name type="scientific">Candidatus Aphodousia faecigallinarum</name>
    <dbReference type="NCBI Taxonomy" id="2840677"/>
    <lineage>
        <taxon>Bacteria</taxon>
        <taxon>Pseudomonadati</taxon>
        <taxon>Pseudomonadota</taxon>
        <taxon>Betaproteobacteria</taxon>
        <taxon>Burkholderiales</taxon>
        <taxon>Sutterellaceae</taxon>
        <taxon>Sutterellaceae incertae sedis</taxon>
        <taxon>Candidatus Aphodousia</taxon>
    </lineage>
</organism>
<evidence type="ECO:0000256" key="2">
    <source>
        <dbReference type="ARBA" id="ARBA00007261"/>
    </source>
</evidence>
<dbReference type="InterPro" id="IPR011249">
    <property type="entry name" value="Metalloenz_LuxS/M16"/>
</dbReference>
<gene>
    <name evidence="11" type="ORF">IAC56_05225</name>
</gene>
<comment type="caution">
    <text evidence="11">The sequence shown here is derived from an EMBL/GenBank/DDBJ whole genome shotgun (WGS) entry which is preliminary data.</text>
</comment>
<dbReference type="InterPro" id="IPR050626">
    <property type="entry name" value="Peptidase_M16"/>
</dbReference>
<dbReference type="GO" id="GO:0004222">
    <property type="term" value="F:metalloendopeptidase activity"/>
    <property type="evidence" value="ECO:0007669"/>
    <property type="project" value="InterPro"/>
</dbReference>
<proteinExistence type="inferred from homology"/>
<accession>A0A9D1IJ76</accession>
<dbReference type="GO" id="GO:0046872">
    <property type="term" value="F:metal ion binding"/>
    <property type="evidence" value="ECO:0007669"/>
    <property type="project" value="UniProtKB-KW"/>
</dbReference>
<feature type="domain" description="Peptidase M16 C-terminal" evidence="10">
    <location>
        <begin position="219"/>
        <end position="388"/>
    </location>
</feature>
<evidence type="ECO:0000313" key="11">
    <source>
        <dbReference type="EMBL" id="HIU37656.1"/>
    </source>
</evidence>
<evidence type="ECO:0000313" key="12">
    <source>
        <dbReference type="Proteomes" id="UP000824083"/>
    </source>
</evidence>